<sequence>MFLKRIEISGFKSFAERTTIEFNQGLTAVVGPNGSGKSNITDAIRWVLGEQSAKNLRGGKMPDVIFSGTSKRKALNMAEVTLVLDNEHHELPIEFSEVSVTRRLNRSGDSDFFINKQSCRLKDITDLFTDSGLGKESFSIISQGKVEAIFNSKPEDRRGVFEEAAGVLKYKQRKTQAENKLFETEDNLNRVQDIIYELESQVEPLFRQSQTAKRYQVLKERLTQIDVAVTVQDVETYKAQWETAKQSMTKIDQELKTLSEQKVEHEAAIQGLRQERENYTFLLDQTQQKLIEVTEQVEKTEGQKNLIFERSQNTEKLAADYKTTIEALKERETILLAEISKITAGIEESLANKEAQTQKVNETKALLERFSQTSEEQIEDIRNEYVEVMQEQINVKNDLKHLERQFELESSRHQNVLERRERMLANELDLEERKANQAKQLSEHQAMLKELLEEYALVERKHQFAQEQLQSQQMSLQNGKSLLQQAISRQSTLKDLQENYTGFYQGVRAILKQKKQLTGIVGAVAELVTVPSELVTAIDTVLGGSAQSVIVEDEKAGRQAINYLKQKRLGRATFLPLTTIKPRTINAVQYDRIVSQPGFVGVASQLVKCEDKIRNVVDNLLGTTLIADDLESANNLARTLNFQYRVVSLDGDLMNPGGSMTGGAVQSGKKGSLLAVSGELETLTTQIADMESMLTKHQQRVERLLVETSELKESLAVKRQDGEEARFKEQSLSNELLMIEKEWDNLQREKEGFEFETKDVTQFFEEYDTSKAALERELTELTAKMTELDTLLKTVTNEATSLEAKRSEYQALYHEQVSELAIMKQKVTHQEETMTERQASLGQLRRELRAVEERLALLTNREQLDQLDPEKLEQQMMALVADKEAIQAEMARLKVNRDETQAQLDEEEQASLEVNESLRQLYENKSEVDVTLSMSGSHLDRSLKYLQEDYQMTYEWAKAHYPFDLEVKDNARDEVKELKLEIEALGPINLEAITQYEQVKERYDFLTVQRDDLLTAKDSLFQTMNEMDETVKVRFEEIFVGIQAKFRETFPKMFGGGHADLVLTDPENLLTTGIDIVAQPPGKKLQNLSLLSGGERALTAIALLFSIIQVRPVPFCVLDEVEAALDEANVTRFGKYLSLFEKETQFIVITHRKGTMESADVLYGVTMQESGVSSIVSVKLEELSNELVPER</sequence>
<feature type="coiled-coil region" evidence="7">
    <location>
        <begin position="371"/>
        <end position="468"/>
    </location>
</feature>
<organism evidence="8 9">
    <name type="scientific">Vagococcus zengguangii</name>
    <dbReference type="NCBI Taxonomy" id="2571750"/>
    <lineage>
        <taxon>Bacteria</taxon>
        <taxon>Bacillati</taxon>
        <taxon>Bacillota</taxon>
        <taxon>Bacilli</taxon>
        <taxon>Lactobacillales</taxon>
        <taxon>Enterococcaceae</taxon>
        <taxon>Vagococcus</taxon>
    </lineage>
</organism>
<comment type="subcellular location">
    <subcellularLocation>
        <location evidence="1 7">Cytoplasm</location>
    </subcellularLocation>
</comment>
<evidence type="ECO:0000256" key="3">
    <source>
        <dbReference type="ARBA" id="ARBA00022741"/>
    </source>
</evidence>
<dbReference type="GO" id="GO:0016887">
    <property type="term" value="F:ATP hydrolysis activity"/>
    <property type="evidence" value="ECO:0007669"/>
    <property type="project" value="InterPro"/>
</dbReference>
<keyword evidence="4 7" id="KW-0067">ATP-binding</keyword>
<comment type="function">
    <text evidence="7">Required for chromosome condensation and partitioning.</text>
</comment>
<evidence type="ECO:0000256" key="5">
    <source>
        <dbReference type="ARBA" id="ARBA00023054"/>
    </source>
</evidence>
<dbReference type="OrthoDB" id="9808768at2"/>
<dbReference type="HAMAP" id="MF_01894">
    <property type="entry name" value="Smc_prok"/>
    <property type="match status" value="1"/>
</dbReference>
<dbReference type="Gene3D" id="3.40.50.300">
    <property type="entry name" value="P-loop containing nucleotide triphosphate hydrolases"/>
    <property type="match status" value="2"/>
</dbReference>
<comment type="similarity">
    <text evidence="7">Belongs to the SMC family.</text>
</comment>
<evidence type="ECO:0000256" key="6">
    <source>
        <dbReference type="ARBA" id="ARBA00023125"/>
    </source>
</evidence>
<dbReference type="InterPro" id="IPR036277">
    <property type="entry name" value="SMC_hinge_sf"/>
</dbReference>
<dbReference type="InterPro" id="IPR011890">
    <property type="entry name" value="SMC_prok"/>
</dbReference>
<evidence type="ECO:0000256" key="2">
    <source>
        <dbReference type="ARBA" id="ARBA00022490"/>
    </source>
</evidence>
<keyword evidence="5 7" id="KW-0175">Coiled coil</keyword>
<evidence type="ECO:0000256" key="1">
    <source>
        <dbReference type="ARBA" id="ARBA00004496"/>
    </source>
</evidence>
<evidence type="ECO:0000256" key="4">
    <source>
        <dbReference type="ARBA" id="ARBA00022840"/>
    </source>
</evidence>
<dbReference type="GO" id="GO:0006260">
    <property type="term" value="P:DNA replication"/>
    <property type="evidence" value="ECO:0007669"/>
    <property type="project" value="UniProtKB-UniRule"/>
</dbReference>
<dbReference type="Gene3D" id="3.30.70.1620">
    <property type="match status" value="1"/>
</dbReference>
<dbReference type="RefSeq" id="WP_136952755.1">
    <property type="nucleotide sequence ID" value="NZ_CP039712.1"/>
</dbReference>
<feature type="coiled-coil region" evidence="7">
    <location>
        <begin position="248"/>
        <end position="331"/>
    </location>
</feature>
<dbReference type="FunFam" id="3.40.50.300:FF:000901">
    <property type="entry name" value="Chromosome partition protein Smc"/>
    <property type="match status" value="1"/>
</dbReference>
<dbReference type="GO" id="GO:0005694">
    <property type="term" value="C:chromosome"/>
    <property type="evidence" value="ECO:0007669"/>
    <property type="project" value="InterPro"/>
</dbReference>
<dbReference type="PANTHER" id="PTHR43977">
    <property type="entry name" value="STRUCTURAL MAINTENANCE OF CHROMOSOMES PROTEIN 3"/>
    <property type="match status" value="1"/>
</dbReference>
<dbReference type="Proteomes" id="UP000298615">
    <property type="component" value="Chromosome"/>
</dbReference>
<dbReference type="SMART" id="SM00968">
    <property type="entry name" value="SMC_hinge"/>
    <property type="match status" value="1"/>
</dbReference>
<dbReference type="InterPro" id="IPR027417">
    <property type="entry name" value="P-loop_NTPase"/>
</dbReference>
<dbReference type="CDD" id="cd03278">
    <property type="entry name" value="ABC_SMC_barmotin"/>
    <property type="match status" value="2"/>
</dbReference>
<proteinExistence type="inferred from homology"/>
<dbReference type="GO" id="GO:0003677">
    <property type="term" value="F:DNA binding"/>
    <property type="evidence" value="ECO:0007669"/>
    <property type="project" value="UniProtKB-UniRule"/>
</dbReference>
<keyword evidence="2 7" id="KW-0963">Cytoplasm</keyword>
<accession>A0A4D7CSM2</accession>
<dbReference type="InterPro" id="IPR003395">
    <property type="entry name" value="RecF/RecN/SMC_N"/>
</dbReference>
<dbReference type="GO" id="GO:0007062">
    <property type="term" value="P:sister chromatid cohesion"/>
    <property type="evidence" value="ECO:0007669"/>
    <property type="project" value="InterPro"/>
</dbReference>
<dbReference type="SUPFAM" id="SSF75553">
    <property type="entry name" value="Smc hinge domain"/>
    <property type="match status" value="1"/>
</dbReference>
<dbReference type="Pfam" id="PF02463">
    <property type="entry name" value="SMC_N"/>
    <property type="match status" value="1"/>
</dbReference>
<dbReference type="AlphaFoldDB" id="A0A4D7CSM2"/>
<evidence type="ECO:0000313" key="8">
    <source>
        <dbReference type="EMBL" id="QCI85914.1"/>
    </source>
</evidence>
<dbReference type="GO" id="GO:0005524">
    <property type="term" value="F:ATP binding"/>
    <property type="evidence" value="ECO:0007669"/>
    <property type="project" value="UniProtKB-UniRule"/>
</dbReference>
<dbReference type="InterPro" id="IPR024704">
    <property type="entry name" value="SMC"/>
</dbReference>
<comment type="subunit">
    <text evidence="7">Homodimer.</text>
</comment>
<keyword evidence="3 7" id="KW-0547">Nucleotide-binding</keyword>
<dbReference type="SUPFAM" id="SSF52540">
    <property type="entry name" value="P-loop containing nucleoside triphosphate hydrolases"/>
    <property type="match status" value="1"/>
</dbReference>
<evidence type="ECO:0000256" key="7">
    <source>
        <dbReference type="HAMAP-Rule" id="MF_01894"/>
    </source>
</evidence>
<dbReference type="KEGG" id="vao:FA707_02555"/>
<dbReference type="InterPro" id="IPR010935">
    <property type="entry name" value="SMC_hinge"/>
</dbReference>
<keyword evidence="9" id="KW-1185">Reference proteome</keyword>
<name>A0A4D7CSM2_9ENTE</name>
<comment type="domain">
    <text evidence="7">Contains large globular domains required for ATP hydrolysis at each terminus and a third globular domain forming a flexible hinge near the middle of the molecule. These domains are separated by coiled-coil structures.</text>
</comment>
<evidence type="ECO:0000313" key="9">
    <source>
        <dbReference type="Proteomes" id="UP000298615"/>
    </source>
</evidence>
<feature type="coiled-coil region" evidence="7">
    <location>
        <begin position="680"/>
        <end position="924"/>
    </location>
</feature>
<dbReference type="EMBL" id="CP039712">
    <property type="protein sequence ID" value="QCI85914.1"/>
    <property type="molecule type" value="Genomic_DNA"/>
</dbReference>
<dbReference type="NCBIfam" id="TIGR02168">
    <property type="entry name" value="SMC_prok_B"/>
    <property type="match status" value="1"/>
</dbReference>
<dbReference type="GO" id="GO:0030261">
    <property type="term" value="P:chromosome condensation"/>
    <property type="evidence" value="ECO:0007669"/>
    <property type="project" value="InterPro"/>
</dbReference>
<feature type="binding site" evidence="7">
    <location>
        <begin position="32"/>
        <end position="39"/>
    </location>
    <ligand>
        <name>ATP</name>
        <dbReference type="ChEBI" id="CHEBI:30616"/>
    </ligand>
</feature>
<gene>
    <name evidence="7 8" type="primary">smc</name>
    <name evidence="8" type="ORF">FA707_02555</name>
</gene>
<feature type="coiled-coil region" evidence="7">
    <location>
        <begin position="167"/>
        <end position="194"/>
    </location>
</feature>
<dbReference type="GO" id="GO:0007059">
    <property type="term" value="P:chromosome segregation"/>
    <property type="evidence" value="ECO:0007669"/>
    <property type="project" value="UniProtKB-UniRule"/>
</dbReference>
<keyword evidence="6 7" id="KW-0238">DNA-binding</keyword>
<dbReference type="GO" id="GO:0005737">
    <property type="term" value="C:cytoplasm"/>
    <property type="evidence" value="ECO:0007669"/>
    <property type="project" value="UniProtKB-SubCell"/>
</dbReference>
<dbReference type="FunFam" id="3.40.50.300:FF:000984">
    <property type="entry name" value="Chromosome partition protein Smc"/>
    <property type="match status" value="1"/>
</dbReference>
<dbReference type="Pfam" id="PF06470">
    <property type="entry name" value="SMC_hinge"/>
    <property type="match status" value="1"/>
</dbReference>
<protein>
    <recommendedName>
        <fullName evidence="7">Chromosome partition protein Smc</fullName>
    </recommendedName>
</protein>
<dbReference type="Gene3D" id="1.20.1060.20">
    <property type="match status" value="1"/>
</dbReference>
<dbReference type="PIRSF" id="PIRSF005719">
    <property type="entry name" value="SMC"/>
    <property type="match status" value="1"/>
</dbReference>
<reference evidence="8 9" key="1">
    <citation type="submission" date="2019-04" db="EMBL/GenBank/DDBJ databases">
        <title>Vagococcus sp. nov., isolated from faeces of yaks (Bos grunniens).</title>
        <authorList>
            <person name="Ge Y."/>
        </authorList>
    </citation>
    <scope>NUCLEOTIDE SEQUENCE [LARGE SCALE GENOMIC DNA]</scope>
    <source>
        <strain evidence="8 9">MN-17</strain>
    </source>
</reference>